<gene>
    <name evidence="1" type="ORF">QV03_07515</name>
</gene>
<dbReference type="Pfam" id="PF11920">
    <property type="entry name" value="DUF3438"/>
    <property type="match status" value="1"/>
</dbReference>
<proteinExistence type="predicted"/>
<dbReference type="NCBIfam" id="TIGR03749">
    <property type="entry name" value="conj_TIGR03749"/>
    <property type="match status" value="1"/>
</dbReference>
<name>A0A1A7PAK6_9PAST</name>
<dbReference type="OrthoDB" id="7064293at2"/>
<evidence type="ECO:0000313" key="2">
    <source>
        <dbReference type="Proteomes" id="UP000092643"/>
    </source>
</evidence>
<protein>
    <submittedName>
        <fullName evidence="1">Conjugal transfer protein</fullName>
    </submittedName>
</protein>
<accession>A0A1A7PAK6</accession>
<dbReference type="EMBL" id="JTJO01000034">
    <property type="protein sequence ID" value="OBW98229.1"/>
    <property type="molecule type" value="Genomic_DNA"/>
</dbReference>
<organism evidence="1 2">
    <name type="scientific">Gallibacterium anatis</name>
    <dbReference type="NCBI Taxonomy" id="750"/>
    <lineage>
        <taxon>Bacteria</taxon>
        <taxon>Pseudomonadati</taxon>
        <taxon>Pseudomonadota</taxon>
        <taxon>Gammaproteobacteria</taxon>
        <taxon>Pasteurellales</taxon>
        <taxon>Pasteurellaceae</taxon>
        <taxon>Gallibacterium</taxon>
    </lineage>
</organism>
<sequence>MKLSTTMKLTLFVVTSVISLQTSAEILMQWQRTPLAIDLNVEQERIIFVDRNVKIGYPPSLSGKLRIQNAGGTLYLKPTQAFPETRLQLQDMQNGEIILLDVEAKENKDKLEPIKLVYEPKQATDSATFGEIEQDSQPLSEITQPKSSLPAPAALTRYAAQSLYAPLRTVEPLDGVQSVHHRLPANITTLLPGLPVKATPLAAWQLGDYVVTAVKLKNQSAEIVKLDPRYIQGRFYAATYQHNWLGGKGTAEDTTTVYLISLGSADNAMIPEPKRVVKKHVVKKTVKPQTDHAEGK</sequence>
<dbReference type="AlphaFoldDB" id="A0A1A7PAK6"/>
<comment type="caution">
    <text evidence="1">The sequence shown here is derived from an EMBL/GenBank/DDBJ whole genome shotgun (WGS) entry which is preliminary data.</text>
</comment>
<reference evidence="1 2" key="1">
    <citation type="submission" date="2014-11" db="EMBL/GenBank/DDBJ databases">
        <title>Pan-genome of Gallibacterium spp.</title>
        <authorList>
            <person name="Kudirkiene E."/>
            <person name="Bojesen A.M."/>
        </authorList>
    </citation>
    <scope>NUCLEOTIDE SEQUENCE [LARGE SCALE GENOMIC DNA]</scope>
    <source>
        <strain evidence="1 2">F 279</strain>
    </source>
</reference>
<evidence type="ECO:0000313" key="1">
    <source>
        <dbReference type="EMBL" id="OBW98229.1"/>
    </source>
</evidence>
<dbReference type="PATRIC" id="fig|750.22.peg.1539"/>
<dbReference type="Proteomes" id="UP000092643">
    <property type="component" value="Unassembled WGS sequence"/>
</dbReference>
<dbReference type="InterPro" id="IPR021844">
    <property type="entry name" value="Integr_conj_element_PFL4704"/>
</dbReference>